<dbReference type="KEGG" id="fcy:FRACYDRAFT_267394"/>
<dbReference type="EMBL" id="KV784353">
    <property type="protein sequence ID" value="OEU22822.1"/>
    <property type="molecule type" value="Genomic_DNA"/>
</dbReference>
<sequence length="109" mass="12079">MGNSFSYGRNPSSNPPAAATTTTLVKEHDGDDDDDNNNNVNNKVICIDCGKKNQKDLPTTDPVSSSGQPCAQLYATVSECMSKYEGQITSCTDEWDNFRKCHQQQRERN</sequence>
<dbReference type="OrthoDB" id="88434at2759"/>
<feature type="compositionally biased region" description="Low complexity" evidence="1">
    <location>
        <begin position="10"/>
        <end position="23"/>
    </location>
</feature>
<dbReference type="Proteomes" id="UP000095751">
    <property type="component" value="Unassembled WGS sequence"/>
</dbReference>
<keyword evidence="3" id="KW-1185">Reference proteome</keyword>
<evidence type="ECO:0008006" key="4">
    <source>
        <dbReference type="Google" id="ProtNLM"/>
    </source>
</evidence>
<dbReference type="InParanoid" id="A0A1E7FXD5"/>
<feature type="region of interest" description="Disordered" evidence="1">
    <location>
        <begin position="1"/>
        <end position="39"/>
    </location>
</feature>
<gene>
    <name evidence="2" type="ORF">FRACYDRAFT_267394</name>
</gene>
<name>A0A1E7FXD5_9STRA</name>
<evidence type="ECO:0000313" key="2">
    <source>
        <dbReference type="EMBL" id="OEU22822.1"/>
    </source>
</evidence>
<organism evidence="2 3">
    <name type="scientific">Fragilariopsis cylindrus CCMP1102</name>
    <dbReference type="NCBI Taxonomy" id="635003"/>
    <lineage>
        <taxon>Eukaryota</taxon>
        <taxon>Sar</taxon>
        <taxon>Stramenopiles</taxon>
        <taxon>Ochrophyta</taxon>
        <taxon>Bacillariophyta</taxon>
        <taxon>Bacillariophyceae</taxon>
        <taxon>Bacillariophycidae</taxon>
        <taxon>Bacillariales</taxon>
        <taxon>Bacillariaceae</taxon>
        <taxon>Fragilariopsis</taxon>
    </lineage>
</organism>
<reference evidence="2 3" key="1">
    <citation type="submission" date="2016-09" db="EMBL/GenBank/DDBJ databases">
        <title>Extensive genetic diversity and differential bi-allelic expression allows diatom success in the polar Southern Ocean.</title>
        <authorList>
            <consortium name="DOE Joint Genome Institute"/>
            <person name="Mock T."/>
            <person name="Otillar R.P."/>
            <person name="Strauss J."/>
            <person name="Dupont C."/>
            <person name="Frickenhaus S."/>
            <person name="Maumus F."/>
            <person name="Mcmullan M."/>
            <person name="Sanges R."/>
            <person name="Schmutz J."/>
            <person name="Toseland A."/>
            <person name="Valas R."/>
            <person name="Veluchamy A."/>
            <person name="Ward B.J."/>
            <person name="Allen A."/>
            <person name="Barry K."/>
            <person name="Falciatore A."/>
            <person name="Ferrante M."/>
            <person name="Fortunato A.E."/>
            <person name="Gloeckner G."/>
            <person name="Gruber A."/>
            <person name="Hipkin R."/>
            <person name="Janech M."/>
            <person name="Kroth P."/>
            <person name="Leese F."/>
            <person name="Lindquist E."/>
            <person name="Lyon B.R."/>
            <person name="Martin J."/>
            <person name="Mayer C."/>
            <person name="Parker M."/>
            <person name="Quesneville H."/>
            <person name="Raymond J."/>
            <person name="Uhlig C."/>
            <person name="Valentin K.U."/>
            <person name="Worden A.Z."/>
            <person name="Armbrust E.V."/>
            <person name="Bowler C."/>
            <person name="Green B."/>
            <person name="Moulton V."/>
            <person name="Van Oosterhout C."/>
            <person name="Grigoriev I."/>
        </authorList>
    </citation>
    <scope>NUCLEOTIDE SEQUENCE [LARGE SCALE GENOMIC DNA]</scope>
    <source>
        <strain evidence="2 3">CCMP1102</strain>
    </source>
</reference>
<dbReference type="SUPFAM" id="SSF47072">
    <property type="entry name" value="Cysteine alpha-hairpin motif"/>
    <property type="match status" value="1"/>
</dbReference>
<proteinExistence type="predicted"/>
<accession>A0A1E7FXD5</accession>
<dbReference type="InterPro" id="IPR009069">
    <property type="entry name" value="Cys_alpha_HP_mot_SF"/>
</dbReference>
<dbReference type="AlphaFoldDB" id="A0A1E7FXD5"/>
<evidence type="ECO:0000256" key="1">
    <source>
        <dbReference type="SAM" id="MobiDB-lite"/>
    </source>
</evidence>
<protein>
    <recommendedName>
        <fullName evidence="4">CHCH domain-containing protein</fullName>
    </recommendedName>
</protein>
<evidence type="ECO:0000313" key="3">
    <source>
        <dbReference type="Proteomes" id="UP000095751"/>
    </source>
</evidence>